<name>A0A6N9R0T7_9MICC</name>
<evidence type="ECO:0000313" key="1">
    <source>
        <dbReference type="EMBL" id="NDO79142.1"/>
    </source>
</evidence>
<sequence>MDGFSKFLGTVQMTSIAIGNNGRMSMRAGKNERIGASGETKVKAKFEDLEWGTNYNHEHDLGTDLWLHARDARRFDLGVLVGAQVKSSDDGDGSYFSRPTAGDEVEGWWYSESAQDHFKYWT</sequence>
<accession>A0A6N9R0T7</accession>
<gene>
    <name evidence="1" type="ORF">GKZ75_13165</name>
</gene>
<proteinExistence type="predicted"/>
<comment type="caution">
    <text evidence="1">The sequence shown here is derived from an EMBL/GenBank/DDBJ whole genome shotgun (WGS) entry which is preliminary data.</text>
</comment>
<feature type="non-terminal residue" evidence="1">
    <location>
        <position position="122"/>
    </location>
</feature>
<protein>
    <submittedName>
        <fullName evidence="1">DUF4365 domain-containing protein</fullName>
    </submittedName>
</protein>
<dbReference type="RefSeq" id="WP_162230404.1">
    <property type="nucleotide sequence ID" value="NZ_WMHZ01000033.1"/>
</dbReference>
<dbReference type="EMBL" id="WMHZ01000033">
    <property type="protein sequence ID" value="NDO79142.1"/>
    <property type="molecule type" value="Genomic_DNA"/>
</dbReference>
<organism evidence="1 2">
    <name type="scientific">Kocuria marina subsp. indica</name>
    <dbReference type="NCBI Taxonomy" id="1049583"/>
    <lineage>
        <taxon>Bacteria</taxon>
        <taxon>Bacillati</taxon>
        <taxon>Actinomycetota</taxon>
        <taxon>Actinomycetes</taxon>
        <taxon>Micrococcales</taxon>
        <taxon>Micrococcaceae</taxon>
        <taxon>Kocuria</taxon>
    </lineage>
</organism>
<evidence type="ECO:0000313" key="2">
    <source>
        <dbReference type="Proteomes" id="UP000471026"/>
    </source>
</evidence>
<dbReference type="AlphaFoldDB" id="A0A6N9R0T7"/>
<dbReference type="Proteomes" id="UP000471026">
    <property type="component" value="Unassembled WGS sequence"/>
</dbReference>
<reference evidence="1 2" key="1">
    <citation type="submission" date="2019-11" db="EMBL/GenBank/DDBJ databases">
        <title>Draft genome sequence of Kocuria indica DP-K7, a methyl red degrading Actinobacterium.</title>
        <authorList>
            <person name="Kumaran S."/>
            <person name="Tischler D."/>
            <person name="Ngo A.C.R."/>
            <person name="Schultes F."/>
        </authorList>
    </citation>
    <scope>NUCLEOTIDE SEQUENCE [LARGE SCALE GENOMIC DNA]</scope>
    <source>
        <strain evidence="1 2">DP-K7</strain>
    </source>
</reference>